<organism evidence="1 2">
    <name type="scientific">Photobacterium alginatilyticum</name>
    <dbReference type="NCBI Taxonomy" id="1775171"/>
    <lineage>
        <taxon>Bacteria</taxon>
        <taxon>Pseudomonadati</taxon>
        <taxon>Pseudomonadota</taxon>
        <taxon>Gammaproteobacteria</taxon>
        <taxon>Vibrionales</taxon>
        <taxon>Vibrionaceae</taxon>
        <taxon>Photobacterium</taxon>
    </lineage>
</organism>
<reference evidence="1 2" key="1">
    <citation type="journal article" date="2017" name="Int. J. Syst. Evol. Microbiol.">
        <title>Photobacterium alginatilyticum sp. nov., a marine bacterium isolated from bottom seawater.</title>
        <authorList>
            <person name="Wang X."/>
            <person name="Wang Y."/>
            <person name="Yang X."/>
            <person name="Sun H."/>
            <person name="Li B."/>
            <person name="Zhang X.H."/>
        </authorList>
    </citation>
    <scope>NUCLEOTIDE SEQUENCE [LARGE SCALE GENOMIC DNA]</scope>
    <source>
        <strain evidence="1 2">P03D4</strain>
    </source>
</reference>
<dbReference type="RefSeq" id="WP_160649070.1">
    <property type="nucleotide sequence ID" value="NZ_RSEJ01000004.1"/>
</dbReference>
<name>A0ABW9YE39_9GAMM</name>
<sequence>MTPSLTAEQCQSLEKALAYLRLKADLALAPELPHFAGKPYPLGRCNEIRNKVFDLWYEALQQQDEMAFQPIREFLQQGGSLTKVWGSLRDEYFQNAIQIGDWYVDVANDTVNPNKPRVEICQMETSGFGPISSFEQFVAIARTYWEVEIYRNDVVPALAPFLPLLCVNSQGASWLAAANDDMLALATQSGFALSERVLQEMPPASELLMSRWRQKLSLLVSESPFYERQYDAQVYCQRYREAGKHDSVVFRDQAVRAYMSLANGS</sequence>
<protein>
    <submittedName>
        <fullName evidence="1">Uncharacterized protein</fullName>
    </submittedName>
</protein>
<dbReference type="Proteomes" id="UP000738517">
    <property type="component" value="Unassembled WGS sequence"/>
</dbReference>
<evidence type="ECO:0000313" key="1">
    <source>
        <dbReference type="EMBL" id="NBI51998.1"/>
    </source>
</evidence>
<evidence type="ECO:0000313" key="2">
    <source>
        <dbReference type="Proteomes" id="UP000738517"/>
    </source>
</evidence>
<keyword evidence="2" id="KW-1185">Reference proteome</keyword>
<comment type="caution">
    <text evidence="1">The sequence shown here is derived from an EMBL/GenBank/DDBJ whole genome shotgun (WGS) entry which is preliminary data.</text>
</comment>
<gene>
    <name evidence="1" type="ORF">EIZ48_05355</name>
</gene>
<accession>A0ABW9YE39</accession>
<proteinExistence type="predicted"/>
<dbReference type="EMBL" id="RSEJ01000004">
    <property type="protein sequence ID" value="NBI51998.1"/>
    <property type="molecule type" value="Genomic_DNA"/>
</dbReference>